<dbReference type="AlphaFoldDB" id="A0A7K5Q7B4"/>
<dbReference type="SMART" id="SM00477">
    <property type="entry name" value="NUC"/>
    <property type="match status" value="1"/>
</dbReference>
<dbReference type="InterPro" id="IPR044929">
    <property type="entry name" value="DNA/RNA_non-sp_Endonuclease_sf"/>
</dbReference>
<sequence length="276" mass="31363">MLGLLLLQVLASCLWLGHSEVGTSFDNCLQFFCEGITPNDALHPQNPAWICQYYNNSYRYATLYDREKRIPVYSAYIYQPGSDKIPHTWFFVEPQLITENNLKEMEREWVLTDQDKFTIDQIKDSQAVLDDYRKMAGLDRGQLCPSVHQYNTESKTATFALTNAVPLDSSLYTGQWNTYVSDTMREKSAGCTTTYVITGAVPGDIQVGGGRVNSPSNIWSAACCLVGSHPWKAWGAITENYKNKVEILTLGELEDRLSMLYRGRMVTLFKNFCPRQ</sequence>
<gene>
    <name evidence="4" type="primary">Endod1_4</name>
    <name evidence="4" type="ORF">ERYMCC_R10217</name>
</gene>
<name>A0A7K5Q7B4_9CORV</name>
<dbReference type="SMART" id="SM00892">
    <property type="entry name" value="Endonuclease_NS"/>
    <property type="match status" value="1"/>
</dbReference>
<dbReference type="InterPro" id="IPR044925">
    <property type="entry name" value="His-Me_finger_sf"/>
</dbReference>
<dbReference type="InterPro" id="IPR001604">
    <property type="entry name" value="Endo_G_ENPP1-like_dom"/>
</dbReference>
<organism evidence="4 5">
    <name type="scientific">Erythrocercus mccallii</name>
    <dbReference type="NCBI Taxonomy" id="107208"/>
    <lineage>
        <taxon>Eukaryota</taxon>
        <taxon>Metazoa</taxon>
        <taxon>Chordata</taxon>
        <taxon>Craniata</taxon>
        <taxon>Vertebrata</taxon>
        <taxon>Euteleostomi</taxon>
        <taxon>Archelosauria</taxon>
        <taxon>Archosauria</taxon>
        <taxon>Dinosauria</taxon>
        <taxon>Saurischia</taxon>
        <taxon>Theropoda</taxon>
        <taxon>Coelurosauria</taxon>
        <taxon>Aves</taxon>
        <taxon>Neognathae</taxon>
        <taxon>Neoaves</taxon>
        <taxon>Telluraves</taxon>
        <taxon>Australaves</taxon>
        <taxon>Passeriformes</taxon>
        <taxon>Corvoidea</taxon>
        <taxon>Dicruridae</taxon>
        <taxon>Erythrocercus</taxon>
    </lineage>
</organism>
<dbReference type="PANTHER" id="PTHR21472">
    <property type="entry name" value="ENDONUCLEASE DOMAIN-CONTAINING 1 PROTEIN ENDOD1"/>
    <property type="match status" value="1"/>
</dbReference>
<dbReference type="GO" id="GO:0046872">
    <property type="term" value="F:metal ion binding"/>
    <property type="evidence" value="ECO:0007669"/>
    <property type="project" value="InterPro"/>
</dbReference>
<proteinExistence type="predicted"/>
<dbReference type="InterPro" id="IPR039015">
    <property type="entry name" value="ENDOD1"/>
</dbReference>
<feature type="domain" description="ENPP1-3/EXOG-like endonuclease/phosphodiesterase" evidence="2">
    <location>
        <begin position="57"/>
        <end position="268"/>
    </location>
</feature>
<dbReference type="SUPFAM" id="SSF54060">
    <property type="entry name" value="His-Me finger endonucleases"/>
    <property type="match status" value="1"/>
</dbReference>
<dbReference type="Gene3D" id="3.40.570.10">
    <property type="entry name" value="Extracellular Endonuclease, subunit A"/>
    <property type="match status" value="1"/>
</dbReference>
<reference evidence="4 5" key="1">
    <citation type="submission" date="2019-09" db="EMBL/GenBank/DDBJ databases">
        <title>Bird 10,000 Genomes (B10K) Project - Family phase.</title>
        <authorList>
            <person name="Zhang G."/>
        </authorList>
    </citation>
    <scope>NUCLEOTIDE SEQUENCE [LARGE SCALE GENOMIC DNA]</scope>
    <source>
        <strain evidence="4">B10K-DU-002-60</strain>
        <tissue evidence="4">Muscle</tissue>
    </source>
</reference>
<evidence type="ECO:0000259" key="3">
    <source>
        <dbReference type="SMART" id="SM00892"/>
    </source>
</evidence>
<dbReference type="InterPro" id="IPR020821">
    <property type="entry name" value="ENPP1-3/EXOG-like_nuc-like"/>
</dbReference>
<accession>A0A7K5Q7B4</accession>
<evidence type="ECO:0000313" key="4">
    <source>
        <dbReference type="EMBL" id="NWT63299.1"/>
    </source>
</evidence>
<keyword evidence="1" id="KW-0732">Signal</keyword>
<feature type="non-terminal residue" evidence="4">
    <location>
        <position position="276"/>
    </location>
</feature>
<feature type="non-terminal residue" evidence="4">
    <location>
        <position position="1"/>
    </location>
</feature>
<dbReference type="EMBL" id="VZRG01007435">
    <property type="protein sequence ID" value="NWT63299.1"/>
    <property type="molecule type" value="Genomic_DNA"/>
</dbReference>
<protein>
    <submittedName>
        <fullName evidence="4">ENDD1 protein</fullName>
    </submittedName>
</protein>
<dbReference type="PANTHER" id="PTHR21472:SF26">
    <property type="entry name" value="ENDONUCLEASE DOMAIN CONTAINING 1"/>
    <property type="match status" value="1"/>
</dbReference>
<dbReference type="GO" id="GO:0003676">
    <property type="term" value="F:nucleic acid binding"/>
    <property type="evidence" value="ECO:0007669"/>
    <property type="project" value="InterPro"/>
</dbReference>
<dbReference type="GO" id="GO:0016787">
    <property type="term" value="F:hydrolase activity"/>
    <property type="evidence" value="ECO:0007669"/>
    <property type="project" value="InterPro"/>
</dbReference>
<comment type="caution">
    <text evidence="4">The sequence shown here is derived from an EMBL/GenBank/DDBJ whole genome shotgun (WGS) entry which is preliminary data.</text>
</comment>
<keyword evidence="5" id="KW-1185">Reference proteome</keyword>
<evidence type="ECO:0000313" key="5">
    <source>
        <dbReference type="Proteomes" id="UP000532437"/>
    </source>
</evidence>
<evidence type="ECO:0000256" key="1">
    <source>
        <dbReference type="SAM" id="SignalP"/>
    </source>
</evidence>
<feature type="chain" id="PRO_5029574886" evidence="1">
    <location>
        <begin position="20"/>
        <end position="276"/>
    </location>
</feature>
<feature type="signal peptide" evidence="1">
    <location>
        <begin position="1"/>
        <end position="19"/>
    </location>
</feature>
<dbReference type="Pfam" id="PF01223">
    <property type="entry name" value="Endonuclease_NS"/>
    <property type="match status" value="1"/>
</dbReference>
<feature type="domain" description="DNA/RNA non-specific endonuclease/pyrophosphatase/phosphodiesterase" evidence="3">
    <location>
        <begin position="56"/>
        <end position="263"/>
    </location>
</feature>
<evidence type="ECO:0000259" key="2">
    <source>
        <dbReference type="SMART" id="SM00477"/>
    </source>
</evidence>
<dbReference type="Proteomes" id="UP000532437">
    <property type="component" value="Unassembled WGS sequence"/>
</dbReference>